<dbReference type="KEGG" id="euz:DVS28_a1000"/>
<reference evidence="1 2" key="1">
    <citation type="submission" date="2018-09" db="EMBL/GenBank/DDBJ databases">
        <title>Complete genome sequence of Euzebya sp. DY32-46 isolated from seawater of Pacific Ocean.</title>
        <authorList>
            <person name="Xu L."/>
            <person name="Wu Y.-H."/>
            <person name="Xu X.-W."/>
        </authorList>
    </citation>
    <scope>NUCLEOTIDE SEQUENCE [LARGE SCALE GENOMIC DNA]</scope>
    <source>
        <strain evidence="1 2">DY32-46</strain>
    </source>
</reference>
<dbReference type="RefSeq" id="WP_164709939.1">
    <property type="nucleotide sequence ID" value="NZ_CP031165.1"/>
</dbReference>
<sequence length="137" mass="15158">MPPFAVRSTSDHLATDQLDAWCTLFEGCTRINALVPRQHATALGVIQRLRLVPDESMEAVIDDGTGRLRVVWTGSDPLNGLELGRGLRVEGTVSLDGGQKLMRNPTWCVVRDPYACAEKEREKERAARTDKGVSARR</sequence>
<evidence type="ECO:0000313" key="2">
    <source>
        <dbReference type="Proteomes" id="UP000264006"/>
    </source>
</evidence>
<name>A0A346XU04_9ACTN</name>
<protein>
    <recommendedName>
        <fullName evidence="3">DNA-binding protein</fullName>
    </recommendedName>
</protein>
<dbReference type="AlphaFoldDB" id="A0A346XU04"/>
<keyword evidence="2" id="KW-1185">Reference proteome</keyword>
<dbReference type="Proteomes" id="UP000264006">
    <property type="component" value="Chromosome"/>
</dbReference>
<accession>A0A346XU04</accession>
<evidence type="ECO:0000313" key="1">
    <source>
        <dbReference type="EMBL" id="AXV05701.1"/>
    </source>
</evidence>
<dbReference type="Gene3D" id="2.40.50.140">
    <property type="entry name" value="Nucleic acid-binding proteins"/>
    <property type="match status" value="1"/>
</dbReference>
<proteinExistence type="predicted"/>
<dbReference type="InterPro" id="IPR012340">
    <property type="entry name" value="NA-bd_OB-fold"/>
</dbReference>
<dbReference type="EMBL" id="CP031165">
    <property type="protein sequence ID" value="AXV05701.1"/>
    <property type="molecule type" value="Genomic_DNA"/>
</dbReference>
<organism evidence="1 2">
    <name type="scientific">Euzebya pacifica</name>
    <dbReference type="NCBI Taxonomy" id="1608957"/>
    <lineage>
        <taxon>Bacteria</taxon>
        <taxon>Bacillati</taxon>
        <taxon>Actinomycetota</taxon>
        <taxon>Nitriliruptoria</taxon>
        <taxon>Euzebyales</taxon>
    </lineage>
</organism>
<gene>
    <name evidence="1" type="ORF">DVS28_a1000</name>
</gene>
<evidence type="ECO:0008006" key="3">
    <source>
        <dbReference type="Google" id="ProtNLM"/>
    </source>
</evidence>